<name>A0AAI8MCS3_9BRAD</name>
<sequence>MMGLAQYAIVPVQDEWGVLHDGNVNGKYATKESAFESAVAAASLALRQGHEVHVSVPGREAGENALGS</sequence>
<reference evidence="1 2" key="1">
    <citation type="journal article" date="2012" name="Microbes Environ.">
        <title>Complete genome sequence of Bradyrhizobium sp. S23321: insights into symbiosis evolution in soil oligotrophs.</title>
        <authorList>
            <person name="Okubo T."/>
            <person name="Tsukui T."/>
            <person name="Maita H."/>
            <person name="Okamoto S."/>
            <person name="Oshima K."/>
            <person name="Fujisawa T."/>
            <person name="Saito A."/>
            <person name="Futamata H."/>
            <person name="Hattori R."/>
            <person name="Shimomura Y."/>
            <person name="Haruta S."/>
            <person name="Morimoto S."/>
            <person name="Wang Y."/>
            <person name="Sakai Y."/>
            <person name="Hattori M."/>
            <person name="Aizawa S."/>
            <person name="Nagashima K.V.P."/>
            <person name="Masuda S."/>
            <person name="Hattori T."/>
            <person name="Yamashita A."/>
            <person name="Bao Z."/>
            <person name="Hayatsu M."/>
            <person name="Kajiya-Kanegae H."/>
            <person name="Yoshinaga I."/>
            <person name="Sakamoto K."/>
            <person name="Toyota K."/>
            <person name="Nakao M."/>
            <person name="Kohara M."/>
            <person name="Anda M."/>
            <person name="Niwa R."/>
            <person name="Jung-Hwan P."/>
            <person name="Sameshima-Saito R."/>
            <person name="Tokuda S."/>
            <person name="Yamamoto S."/>
            <person name="Yamamoto S."/>
            <person name="Yokoyama T."/>
            <person name="Akutsu T."/>
            <person name="Nakamura Y."/>
            <person name="Nakahira-Yanaka Y."/>
            <person name="Takada Hoshino Y."/>
            <person name="Hirakawa H."/>
            <person name="Mitsui H."/>
            <person name="Terasawa K."/>
            <person name="Itakura M."/>
            <person name="Sato S."/>
            <person name="Ikeda-Ohtsubo W."/>
            <person name="Sakakura N."/>
            <person name="Kaminuma E."/>
            <person name="Minamisawa K."/>
        </authorList>
    </citation>
    <scope>NUCLEOTIDE SEQUENCE [LARGE SCALE GENOMIC DNA]</scope>
    <source>
        <strain evidence="1 2">S23321</strain>
    </source>
</reference>
<dbReference type="AlphaFoldDB" id="A0AAI8MCS3"/>
<organism evidence="1 2">
    <name type="scientific">Bradyrhizobium cosmicum</name>
    <dbReference type="NCBI Taxonomy" id="1404864"/>
    <lineage>
        <taxon>Bacteria</taxon>
        <taxon>Pseudomonadati</taxon>
        <taxon>Pseudomonadota</taxon>
        <taxon>Alphaproteobacteria</taxon>
        <taxon>Hyphomicrobiales</taxon>
        <taxon>Nitrobacteraceae</taxon>
        <taxon>Bradyrhizobium</taxon>
    </lineage>
</organism>
<keyword evidence="2" id="KW-1185">Reference proteome</keyword>
<gene>
    <name evidence="1" type="ORF">S23_28450</name>
</gene>
<dbReference type="Proteomes" id="UP000007886">
    <property type="component" value="Chromosome"/>
</dbReference>
<protein>
    <recommendedName>
        <fullName evidence="3">DUF2188 domain-containing protein</fullName>
    </recommendedName>
</protein>
<proteinExistence type="predicted"/>
<evidence type="ECO:0000313" key="2">
    <source>
        <dbReference type="Proteomes" id="UP000007886"/>
    </source>
</evidence>
<dbReference type="KEGG" id="brs:S23_28450"/>
<dbReference type="EMBL" id="AP012279">
    <property type="protein sequence ID" value="BAL76054.1"/>
    <property type="molecule type" value="Genomic_DNA"/>
</dbReference>
<accession>A0AAI8MCS3</accession>
<evidence type="ECO:0008006" key="3">
    <source>
        <dbReference type="Google" id="ProtNLM"/>
    </source>
</evidence>
<evidence type="ECO:0000313" key="1">
    <source>
        <dbReference type="EMBL" id="BAL76054.1"/>
    </source>
</evidence>